<dbReference type="AlphaFoldDB" id="A0AAP0KU73"/>
<dbReference type="Proteomes" id="UP001419268">
    <property type="component" value="Unassembled WGS sequence"/>
</dbReference>
<proteinExistence type="predicted"/>
<comment type="caution">
    <text evidence="2">The sequence shown here is derived from an EMBL/GenBank/DDBJ whole genome shotgun (WGS) entry which is preliminary data.</text>
</comment>
<feature type="compositionally biased region" description="Polar residues" evidence="1">
    <location>
        <begin position="64"/>
        <end position="77"/>
    </location>
</feature>
<feature type="region of interest" description="Disordered" evidence="1">
    <location>
        <begin position="13"/>
        <end position="103"/>
    </location>
</feature>
<feature type="compositionally biased region" description="Polar residues" evidence="1">
    <location>
        <begin position="22"/>
        <end position="37"/>
    </location>
</feature>
<evidence type="ECO:0000313" key="2">
    <source>
        <dbReference type="EMBL" id="KAK9158811.1"/>
    </source>
</evidence>
<evidence type="ECO:0000256" key="1">
    <source>
        <dbReference type="SAM" id="MobiDB-lite"/>
    </source>
</evidence>
<name>A0AAP0KU73_9MAGN</name>
<evidence type="ECO:0000313" key="3">
    <source>
        <dbReference type="Proteomes" id="UP001419268"/>
    </source>
</evidence>
<feature type="compositionally biased region" description="Basic and acidic residues" evidence="1">
    <location>
        <begin position="40"/>
        <end position="57"/>
    </location>
</feature>
<gene>
    <name evidence="2" type="ORF">Scep_005385</name>
</gene>
<organism evidence="2 3">
    <name type="scientific">Stephania cephalantha</name>
    <dbReference type="NCBI Taxonomy" id="152367"/>
    <lineage>
        <taxon>Eukaryota</taxon>
        <taxon>Viridiplantae</taxon>
        <taxon>Streptophyta</taxon>
        <taxon>Embryophyta</taxon>
        <taxon>Tracheophyta</taxon>
        <taxon>Spermatophyta</taxon>
        <taxon>Magnoliopsida</taxon>
        <taxon>Ranunculales</taxon>
        <taxon>Menispermaceae</taxon>
        <taxon>Menispermoideae</taxon>
        <taxon>Cissampelideae</taxon>
        <taxon>Stephania</taxon>
    </lineage>
</organism>
<accession>A0AAP0KU73</accession>
<keyword evidence="3" id="KW-1185">Reference proteome</keyword>
<sequence length="103" mass="11868">MRVVWLLTYHISSRKSIDGGSSPMSSEATFVSRTNNDFDGDYKRKQPENGDHNEQQQRHHPNKSSRNGSDVSPNNRNGSDKKQQNHKLNWNLLKPPKPQNKRS</sequence>
<dbReference type="EMBL" id="JBBNAG010000002">
    <property type="protein sequence ID" value="KAK9158811.1"/>
    <property type="molecule type" value="Genomic_DNA"/>
</dbReference>
<protein>
    <submittedName>
        <fullName evidence="2">Uncharacterized protein</fullName>
    </submittedName>
</protein>
<reference evidence="2 3" key="1">
    <citation type="submission" date="2024-01" db="EMBL/GenBank/DDBJ databases">
        <title>Genome assemblies of Stephania.</title>
        <authorList>
            <person name="Yang L."/>
        </authorList>
    </citation>
    <scope>NUCLEOTIDE SEQUENCE [LARGE SCALE GENOMIC DNA]</scope>
    <source>
        <strain evidence="2">JXDWG</strain>
        <tissue evidence="2">Leaf</tissue>
    </source>
</reference>